<reference evidence="2" key="1">
    <citation type="submission" date="2013-09" db="EMBL/GenBank/DDBJ databases">
        <title>The Genome Sequence of Anopheles maculatus species B.</title>
        <authorList>
            <consortium name="The Broad Institute Genomics Platform"/>
            <person name="Neafsey D.E."/>
            <person name="Besansky N."/>
            <person name="Howell P."/>
            <person name="Walton C."/>
            <person name="Young S.K."/>
            <person name="Zeng Q."/>
            <person name="Gargeya S."/>
            <person name="Fitzgerald M."/>
            <person name="Haas B."/>
            <person name="Abouelleil A."/>
            <person name="Allen A.W."/>
            <person name="Alvarado L."/>
            <person name="Arachchi H.M."/>
            <person name="Berlin A.M."/>
            <person name="Chapman S.B."/>
            <person name="Gainer-Dewar J."/>
            <person name="Goldberg J."/>
            <person name="Griggs A."/>
            <person name="Gujja S."/>
            <person name="Hansen M."/>
            <person name="Howarth C."/>
            <person name="Imamovic A."/>
            <person name="Ireland A."/>
            <person name="Larimer J."/>
            <person name="McCowan C."/>
            <person name="Murphy C."/>
            <person name="Pearson M."/>
            <person name="Poon T.W."/>
            <person name="Priest M."/>
            <person name="Roberts A."/>
            <person name="Saif S."/>
            <person name="Shea T."/>
            <person name="Sisk P."/>
            <person name="Sykes S."/>
            <person name="Wortman J."/>
            <person name="Nusbaum C."/>
            <person name="Birren B."/>
        </authorList>
    </citation>
    <scope>NUCLEOTIDE SEQUENCE [LARGE SCALE GENOMIC DNA]</scope>
    <source>
        <strain evidence="2">maculatus3</strain>
    </source>
</reference>
<evidence type="ECO:0000313" key="1">
    <source>
        <dbReference type="EnsemblMetazoa" id="AMAM013752-PA"/>
    </source>
</evidence>
<protein>
    <submittedName>
        <fullName evidence="1">Uncharacterized protein</fullName>
    </submittedName>
</protein>
<evidence type="ECO:0000313" key="2">
    <source>
        <dbReference type="Proteomes" id="UP000075901"/>
    </source>
</evidence>
<dbReference type="VEuPathDB" id="VectorBase:AMAM013752"/>
<name>A0A182SUM0_9DIPT</name>
<proteinExistence type="predicted"/>
<dbReference type="EnsemblMetazoa" id="AMAM013752-RA">
    <property type="protein sequence ID" value="AMAM013752-PA"/>
    <property type="gene ID" value="AMAM013752"/>
</dbReference>
<dbReference type="Proteomes" id="UP000075901">
    <property type="component" value="Unassembled WGS sequence"/>
</dbReference>
<dbReference type="AlphaFoldDB" id="A0A182SUM0"/>
<keyword evidence="2" id="KW-1185">Reference proteome</keyword>
<organism evidence="1 2">
    <name type="scientific">Anopheles maculatus</name>
    <dbReference type="NCBI Taxonomy" id="74869"/>
    <lineage>
        <taxon>Eukaryota</taxon>
        <taxon>Metazoa</taxon>
        <taxon>Ecdysozoa</taxon>
        <taxon>Arthropoda</taxon>
        <taxon>Hexapoda</taxon>
        <taxon>Insecta</taxon>
        <taxon>Pterygota</taxon>
        <taxon>Neoptera</taxon>
        <taxon>Endopterygota</taxon>
        <taxon>Diptera</taxon>
        <taxon>Nematocera</taxon>
        <taxon>Culicoidea</taxon>
        <taxon>Culicidae</taxon>
        <taxon>Anophelinae</taxon>
        <taxon>Anopheles</taxon>
        <taxon>Anopheles maculatus group</taxon>
    </lineage>
</organism>
<accession>A0A182SUM0</accession>
<reference evidence="1" key="2">
    <citation type="submission" date="2020-05" db="UniProtKB">
        <authorList>
            <consortium name="EnsemblMetazoa"/>
        </authorList>
    </citation>
    <scope>IDENTIFICATION</scope>
    <source>
        <strain evidence="1">maculatus3</strain>
    </source>
</reference>
<sequence length="123" mass="13270">MYGDLSTYRMSAFCCPTLSAVDPTSTHTYFGSSGIVYVSAAEFHAHRKTKAAGIDLKENLAAGGAPWPYPSVYHPYDAAFGYPFNSTHGHTKHVFSRVSAQPNKSATFGKQALSTLKTQSSKS</sequence>